<dbReference type="Pfam" id="PF02518">
    <property type="entry name" value="HATPase_c"/>
    <property type="match status" value="1"/>
</dbReference>
<evidence type="ECO:0000256" key="5">
    <source>
        <dbReference type="ARBA" id="ARBA00022553"/>
    </source>
</evidence>
<evidence type="ECO:0000256" key="3">
    <source>
        <dbReference type="ARBA" id="ARBA00004236"/>
    </source>
</evidence>
<dbReference type="InterPro" id="IPR003660">
    <property type="entry name" value="HAMP_dom"/>
</dbReference>
<dbReference type="InterPro" id="IPR050428">
    <property type="entry name" value="TCS_sensor_his_kinase"/>
</dbReference>
<evidence type="ECO:0000256" key="12">
    <source>
        <dbReference type="SAM" id="Phobius"/>
    </source>
</evidence>
<dbReference type="Proteomes" id="UP000052979">
    <property type="component" value="Unassembled WGS sequence"/>
</dbReference>
<dbReference type="Pfam" id="PF00512">
    <property type="entry name" value="HisKA"/>
    <property type="match status" value="1"/>
</dbReference>
<dbReference type="GO" id="GO:0005509">
    <property type="term" value="F:calcium ion binding"/>
    <property type="evidence" value="ECO:0007669"/>
    <property type="project" value="UniProtKB-ARBA"/>
</dbReference>
<keyword evidence="10" id="KW-0902">Two-component regulatory system</keyword>
<sequence length="553" mass="59716">MHRGLAERWSSISLRTKITAVTVLLLTLGLLISGIGTMTMLKPKLIGDLDKALVDQIQKAANELVERGPSPMADSRIYYGAVYDADGHIVNTNATAPTDPAFPSRFTVEQAIARGDQVTSLLSKNGKVEYHTVSTTYSQGSTFATLVLATSTRSVDSIMTLYLTIFLGFGIAIVVIGALLTRLLVTTTFAPLREVEQTAAAIADGDFSQRLGGPTPNTEVGRLNRSLNAMLGRIDTAFRDRARTIEQMRRFVGDASHELRTPLVSVRGYAELYRMGALQTPEAVGQAMERIEKEAIRMSGLVEDLLELARLDETKPLALAPVHLIPLARDAAMDAMVSWPDRDFGVEIRDDTPLETSPLEAGIATDSSTQTMELPQQGLTSPIAAAGARLARFRRRARSRAKAEAIVVGTVATTHEQQGVQATVMAEENKIRQVLTNLIGNAVRYTPGGTPIEIGVVVDRSRELALLEVIDHGEGIPPQIHEKIFQRFWRADTSRTRETGGSGLGLAIVSSIVRAHKGHVEVIETPGGGATFRVALPLLPSVRTSETGTSPTS</sequence>
<dbReference type="PANTHER" id="PTHR45436">
    <property type="entry name" value="SENSOR HISTIDINE KINASE YKOH"/>
    <property type="match status" value="1"/>
</dbReference>
<feature type="transmembrane region" description="Helical" evidence="12">
    <location>
        <begin position="20"/>
        <end position="41"/>
    </location>
</feature>
<evidence type="ECO:0000259" key="14">
    <source>
        <dbReference type="PROSITE" id="PS50885"/>
    </source>
</evidence>
<comment type="caution">
    <text evidence="15">The sequence shown here is derived from an EMBL/GenBank/DDBJ whole genome shotgun (WGS) entry which is preliminary data.</text>
</comment>
<keyword evidence="8 15" id="KW-0418">Kinase</keyword>
<keyword evidence="9 12" id="KW-1133">Transmembrane helix</keyword>
<dbReference type="InterPro" id="IPR036890">
    <property type="entry name" value="HATPase_C_sf"/>
</dbReference>
<dbReference type="GO" id="GO:0000155">
    <property type="term" value="F:phosphorelay sensor kinase activity"/>
    <property type="evidence" value="ECO:0007669"/>
    <property type="project" value="InterPro"/>
</dbReference>
<evidence type="ECO:0000313" key="16">
    <source>
        <dbReference type="EMBL" id="PPI16409.1"/>
    </source>
</evidence>
<keyword evidence="7 12" id="KW-0812">Transmembrane</keyword>
<evidence type="ECO:0000313" key="17">
    <source>
        <dbReference type="Proteomes" id="UP000052979"/>
    </source>
</evidence>
<organism evidence="15 17">
    <name type="scientific">Rathayibacter toxicus</name>
    <dbReference type="NCBI Taxonomy" id="145458"/>
    <lineage>
        <taxon>Bacteria</taxon>
        <taxon>Bacillati</taxon>
        <taxon>Actinomycetota</taxon>
        <taxon>Actinomycetes</taxon>
        <taxon>Micrococcales</taxon>
        <taxon>Microbacteriaceae</taxon>
        <taxon>Rathayibacter</taxon>
    </lineage>
</organism>
<dbReference type="Gene3D" id="6.10.340.10">
    <property type="match status" value="1"/>
</dbReference>
<name>A0A0C5BE24_9MICO</name>
<dbReference type="SUPFAM" id="SSF55874">
    <property type="entry name" value="ATPase domain of HSP90 chaperone/DNA topoisomerase II/histidine kinase"/>
    <property type="match status" value="1"/>
</dbReference>
<dbReference type="RefSeq" id="WP_027692472.1">
    <property type="nucleotide sequence ID" value="NZ_CP010848.1"/>
</dbReference>
<evidence type="ECO:0000313" key="15">
    <source>
        <dbReference type="EMBL" id="KKM46283.1"/>
    </source>
</evidence>
<dbReference type="KEGG" id="rtc:APU90_03110"/>
<evidence type="ECO:0000256" key="8">
    <source>
        <dbReference type="ARBA" id="ARBA00022777"/>
    </source>
</evidence>
<dbReference type="SMART" id="SM00388">
    <property type="entry name" value="HisKA"/>
    <property type="match status" value="1"/>
</dbReference>
<protein>
    <recommendedName>
        <fullName evidence="4">histidine kinase</fullName>
        <ecNumber evidence="4">2.7.13.3</ecNumber>
    </recommendedName>
</protein>
<dbReference type="InterPro" id="IPR003594">
    <property type="entry name" value="HATPase_dom"/>
</dbReference>
<evidence type="ECO:0000256" key="10">
    <source>
        <dbReference type="ARBA" id="ARBA00023012"/>
    </source>
</evidence>
<evidence type="ECO:0000259" key="13">
    <source>
        <dbReference type="PROSITE" id="PS50109"/>
    </source>
</evidence>
<dbReference type="PROSITE" id="PS50109">
    <property type="entry name" value="HIS_KIN"/>
    <property type="match status" value="1"/>
</dbReference>
<dbReference type="STRING" id="145458.APU90_03110"/>
<dbReference type="FunFam" id="3.30.565.10:FF:000006">
    <property type="entry name" value="Sensor histidine kinase WalK"/>
    <property type="match status" value="1"/>
</dbReference>
<feature type="transmembrane region" description="Helical" evidence="12">
    <location>
        <begin position="161"/>
        <end position="185"/>
    </location>
</feature>
<dbReference type="SMART" id="SM00304">
    <property type="entry name" value="HAMP"/>
    <property type="match status" value="1"/>
</dbReference>
<reference evidence="16 18" key="2">
    <citation type="submission" date="2018-02" db="EMBL/GenBank/DDBJ databases">
        <title>Bacteriophage NCPPB3778 and a type I-E CRISPR drive the evolution of the US Biological Select Agent, Rathayibacter toxicus.</title>
        <authorList>
            <person name="Davis E.W.II."/>
            <person name="Tabima J.F."/>
            <person name="Weisberg A.J."/>
            <person name="Lopes L.D."/>
            <person name="Wiseman M.S."/>
            <person name="Wiseman M.S."/>
            <person name="Pupko T."/>
            <person name="Belcher M.S."/>
            <person name="Sechler A.J."/>
            <person name="Tancos M.A."/>
            <person name="Schroeder B.K."/>
            <person name="Murray T.D."/>
            <person name="Luster D.G."/>
            <person name="Schneider W.L."/>
            <person name="Rogers E."/>
            <person name="Andreote F.D."/>
            <person name="Grunwald N.J."/>
            <person name="Putnam M.L."/>
            <person name="Chang J.H."/>
        </authorList>
    </citation>
    <scope>NUCLEOTIDE SEQUENCE [LARGE SCALE GENOMIC DNA]</scope>
    <source>
        <strain evidence="16 18">FH99</strain>
    </source>
</reference>
<dbReference type="Pfam" id="PF00672">
    <property type="entry name" value="HAMP"/>
    <property type="match status" value="1"/>
</dbReference>
<dbReference type="SUPFAM" id="SSF158472">
    <property type="entry name" value="HAMP domain-like"/>
    <property type="match status" value="1"/>
</dbReference>
<dbReference type="EMBL" id="PSWU01000004">
    <property type="protein sequence ID" value="PPI16409.1"/>
    <property type="molecule type" value="Genomic_DNA"/>
</dbReference>
<dbReference type="InterPro" id="IPR004358">
    <property type="entry name" value="Sig_transdc_His_kin-like_C"/>
</dbReference>
<dbReference type="eggNOG" id="COG5002">
    <property type="taxonomic scope" value="Bacteria"/>
</dbReference>
<dbReference type="Proteomes" id="UP000237966">
    <property type="component" value="Unassembled WGS sequence"/>
</dbReference>
<feature type="domain" description="HAMP" evidence="14">
    <location>
        <begin position="186"/>
        <end position="239"/>
    </location>
</feature>
<dbReference type="OrthoDB" id="9786919at2"/>
<evidence type="ECO:0000256" key="1">
    <source>
        <dbReference type="ARBA" id="ARBA00000085"/>
    </source>
</evidence>
<dbReference type="GO" id="GO:0005886">
    <property type="term" value="C:plasma membrane"/>
    <property type="evidence" value="ECO:0007669"/>
    <property type="project" value="UniProtKB-SubCell"/>
</dbReference>
<evidence type="ECO:0000256" key="7">
    <source>
        <dbReference type="ARBA" id="ARBA00022692"/>
    </source>
</evidence>
<dbReference type="FunFam" id="1.10.287.130:FF:000001">
    <property type="entry name" value="Two-component sensor histidine kinase"/>
    <property type="match status" value="1"/>
</dbReference>
<dbReference type="InterPro" id="IPR036097">
    <property type="entry name" value="HisK_dim/P_sf"/>
</dbReference>
<accession>A0A0C5BE24</accession>
<evidence type="ECO:0000256" key="9">
    <source>
        <dbReference type="ARBA" id="ARBA00022989"/>
    </source>
</evidence>
<dbReference type="Gene3D" id="1.10.287.130">
    <property type="match status" value="1"/>
</dbReference>
<dbReference type="InterPro" id="IPR005467">
    <property type="entry name" value="His_kinase_dom"/>
</dbReference>
<comment type="cofactor">
    <cofactor evidence="2">
        <name>a divalent metal cation</name>
        <dbReference type="ChEBI" id="CHEBI:60240"/>
    </cofactor>
</comment>
<evidence type="ECO:0000256" key="6">
    <source>
        <dbReference type="ARBA" id="ARBA00022679"/>
    </source>
</evidence>
<dbReference type="Gene3D" id="3.30.565.10">
    <property type="entry name" value="Histidine kinase-like ATPase, C-terminal domain"/>
    <property type="match status" value="1"/>
</dbReference>
<gene>
    <name evidence="16" type="ORF">C5C51_03135</name>
    <name evidence="15" type="ORF">VT73_04385</name>
</gene>
<keyword evidence="6" id="KW-0808">Transferase</keyword>
<dbReference type="CDD" id="cd06225">
    <property type="entry name" value="HAMP"/>
    <property type="match status" value="1"/>
</dbReference>
<keyword evidence="17" id="KW-1185">Reference proteome</keyword>
<dbReference type="AlphaFoldDB" id="A0A0C5BE24"/>
<evidence type="ECO:0000256" key="4">
    <source>
        <dbReference type="ARBA" id="ARBA00012438"/>
    </source>
</evidence>
<dbReference type="SUPFAM" id="SSF47384">
    <property type="entry name" value="Homodimeric domain of signal transducing histidine kinase"/>
    <property type="match status" value="1"/>
</dbReference>
<dbReference type="PATRIC" id="fig|145458.7.peg.782"/>
<dbReference type="PROSITE" id="PS50885">
    <property type="entry name" value="HAMP"/>
    <property type="match status" value="1"/>
</dbReference>
<reference evidence="15 17" key="1">
    <citation type="submission" date="2015-04" db="EMBL/GenBank/DDBJ databases">
        <title>Draft genome sequence of Rathayibacter toxicus strain FH-142 (AKA 70134 or CS 32), a Western Australian isolate.</title>
        <authorList>
            <consortium name="Consortium for Microbial Forensics and Genomics (microFORGE)"/>
            <person name="Knight B.M."/>
            <person name="Roberts D.P."/>
            <person name="Lin D."/>
            <person name="Hari K."/>
            <person name="Fletcher J."/>
            <person name="Melcher U."/>
            <person name="Blagden T."/>
            <person name="Luster D.G."/>
            <person name="Sechler A.J."/>
            <person name="Schneider W.L."/>
            <person name="Winegar R.A."/>
        </authorList>
    </citation>
    <scope>NUCLEOTIDE SEQUENCE [LARGE SCALE GENOMIC DNA]</scope>
    <source>
        <strain evidence="15 17">FH142</strain>
    </source>
</reference>
<comment type="subcellular location">
    <subcellularLocation>
        <location evidence="3">Cell membrane</location>
    </subcellularLocation>
</comment>
<feature type="domain" description="Histidine kinase" evidence="13">
    <location>
        <begin position="254"/>
        <end position="540"/>
    </location>
</feature>
<proteinExistence type="predicted"/>
<evidence type="ECO:0000313" key="18">
    <source>
        <dbReference type="Proteomes" id="UP000237966"/>
    </source>
</evidence>
<dbReference type="InterPro" id="IPR003661">
    <property type="entry name" value="HisK_dim/P_dom"/>
</dbReference>
<dbReference type="EC" id="2.7.13.3" evidence="4"/>
<dbReference type="GeneID" id="93667693"/>
<dbReference type="PANTHER" id="PTHR45436:SF5">
    <property type="entry name" value="SENSOR HISTIDINE KINASE TRCS"/>
    <property type="match status" value="1"/>
</dbReference>
<keyword evidence="11 12" id="KW-0472">Membrane</keyword>
<dbReference type="PRINTS" id="PR00344">
    <property type="entry name" value="BCTRLSENSOR"/>
</dbReference>
<dbReference type="KEGG" id="rtx:TI83_03365"/>
<dbReference type="CDD" id="cd00082">
    <property type="entry name" value="HisKA"/>
    <property type="match status" value="1"/>
</dbReference>
<comment type="catalytic activity">
    <reaction evidence="1">
        <text>ATP + protein L-histidine = ADP + protein N-phospho-L-histidine.</text>
        <dbReference type="EC" id="2.7.13.3"/>
    </reaction>
</comment>
<evidence type="ECO:0000256" key="2">
    <source>
        <dbReference type="ARBA" id="ARBA00001968"/>
    </source>
</evidence>
<keyword evidence="5" id="KW-0597">Phosphoprotein</keyword>
<dbReference type="EMBL" id="LBFI01000024">
    <property type="protein sequence ID" value="KKM46283.1"/>
    <property type="molecule type" value="Genomic_DNA"/>
</dbReference>
<dbReference type="SMART" id="SM00387">
    <property type="entry name" value="HATPase_c"/>
    <property type="match status" value="1"/>
</dbReference>
<evidence type="ECO:0000256" key="11">
    <source>
        <dbReference type="ARBA" id="ARBA00023136"/>
    </source>
</evidence>